<evidence type="ECO:0000256" key="1">
    <source>
        <dbReference type="SAM" id="MobiDB-lite"/>
    </source>
</evidence>
<accession>A0A0C1RJ59</accession>
<sequence length="207" mass="22741">MKSSNSFLAVALAIASISFPVSVKADTVNARCDVFPKGEDRATSSGRCTFSQRQGAVSIQLENGRSYDLLPVGNRPGNYRDRNGDAAYRQAGLGDRGQIYRLANESIFVYWDTSANRQNSGNRNGRAAARRQPEAGTTVPQLSDLVGERAGQAENAVKKRGYRWVKSDDSGYSYWLEGKTNYCVTIQTDQGRYQSIVYTGGPEDCQN</sequence>
<reference evidence="4" key="1">
    <citation type="journal article" date="2015" name="Genome Announc.">
        <title>Draft Genome Sequence of Tolypothrix boutellei Strain VB521301.</title>
        <authorList>
            <person name="Chandrababunaidu M.M."/>
            <person name="Singh D."/>
            <person name="Sen D."/>
            <person name="Bhan S."/>
            <person name="Das S."/>
            <person name="Gupta A."/>
            <person name="Adhikary S.P."/>
            <person name="Tripathy S."/>
        </authorList>
    </citation>
    <scope>NUCLEOTIDE SEQUENCE</scope>
    <source>
        <strain evidence="4">VB521301</strain>
    </source>
</reference>
<keyword evidence="5" id="KW-1185">Reference proteome</keyword>
<dbReference type="RefSeq" id="WP_038086573.1">
    <property type="nucleotide sequence ID" value="NZ_JHEG04000001.1"/>
</dbReference>
<feature type="region of interest" description="Disordered" evidence="1">
    <location>
        <begin position="118"/>
        <end position="138"/>
    </location>
</feature>
<dbReference type="STRING" id="1479485.DA73_0210475"/>
<feature type="compositionally biased region" description="Low complexity" evidence="1">
    <location>
        <begin position="118"/>
        <end position="127"/>
    </location>
</feature>
<gene>
    <name evidence="4" type="ORF">DA73_0210475</name>
    <name evidence="3" type="ORF">DA73_0400038380</name>
</gene>
<proteinExistence type="predicted"/>
<protein>
    <submittedName>
        <fullName evidence="4">Uncharacterized protein</fullName>
    </submittedName>
</protein>
<organism evidence="4">
    <name type="scientific">Tolypothrix bouteillei VB521301</name>
    <dbReference type="NCBI Taxonomy" id="1479485"/>
    <lineage>
        <taxon>Bacteria</taxon>
        <taxon>Bacillati</taxon>
        <taxon>Cyanobacteriota</taxon>
        <taxon>Cyanophyceae</taxon>
        <taxon>Nostocales</taxon>
        <taxon>Tolypothrichaceae</taxon>
        <taxon>Tolypothrix</taxon>
    </lineage>
</organism>
<feature type="signal peptide" evidence="2">
    <location>
        <begin position="1"/>
        <end position="25"/>
    </location>
</feature>
<evidence type="ECO:0000256" key="2">
    <source>
        <dbReference type="SAM" id="SignalP"/>
    </source>
</evidence>
<evidence type="ECO:0000313" key="4">
    <source>
        <dbReference type="EMBL" id="KIE12035.1"/>
    </source>
</evidence>
<dbReference type="Proteomes" id="UP000029738">
    <property type="component" value="Unassembled WGS sequence"/>
</dbReference>
<dbReference type="EMBL" id="JHEG04000001">
    <property type="protein sequence ID" value="KAF3890664.1"/>
    <property type="molecule type" value="Genomic_DNA"/>
</dbReference>
<comment type="caution">
    <text evidence="4">The sequence shown here is derived from an EMBL/GenBank/DDBJ whole genome shotgun (WGS) entry which is preliminary data.</text>
</comment>
<reference evidence="3" key="2">
    <citation type="submission" date="2019-11" db="EMBL/GenBank/DDBJ databases">
        <title>Improved Assembly of Tolypothrix boutellei genome.</title>
        <authorList>
            <person name="Sarangi A.N."/>
            <person name="Mukherjee M."/>
            <person name="Ghosh S."/>
            <person name="Singh D."/>
            <person name="Das A."/>
            <person name="Kant S."/>
            <person name="Prusty A."/>
            <person name="Tripathy S."/>
        </authorList>
    </citation>
    <scope>NUCLEOTIDE SEQUENCE</scope>
    <source>
        <strain evidence="3">VB521301</strain>
    </source>
</reference>
<keyword evidence="2" id="KW-0732">Signal</keyword>
<evidence type="ECO:0000313" key="3">
    <source>
        <dbReference type="EMBL" id="KAF3890664.1"/>
    </source>
</evidence>
<evidence type="ECO:0000313" key="5">
    <source>
        <dbReference type="Proteomes" id="UP000029738"/>
    </source>
</evidence>
<dbReference type="AlphaFoldDB" id="A0A0C1RJ59"/>
<name>A0A0C1RJ59_9CYAN</name>
<dbReference type="OrthoDB" id="5815858at2"/>
<feature type="chain" id="PRO_5036532987" evidence="2">
    <location>
        <begin position="26"/>
        <end position="207"/>
    </location>
</feature>
<dbReference type="EMBL" id="JHEG02000037">
    <property type="protein sequence ID" value="KIE12035.1"/>
    <property type="molecule type" value="Genomic_DNA"/>
</dbReference>